<accession>A0ACB5RVB9</accession>
<proteinExistence type="predicted"/>
<dbReference type="EMBL" id="BSXG01000013">
    <property type="protein sequence ID" value="GME24449.1"/>
    <property type="molecule type" value="Genomic_DNA"/>
</dbReference>
<gene>
    <name evidence="1" type="primary">g10471</name>
    <name evidence="1" type="ORF">NpPPO83_00010471</name>
</gene>
<protein>
    <submittedName>
        <fullName evidence="1">Cis-3-chloroacrylic acid protein</fullName>
    </submittedName>
</protein>
<comment type="caution">
    <text evidence="1">The sequence shown here is derived from an EMBL/GenBank/DDBJ whole genome shotgun (WGS) entry which is preliminary data.</text>
</comment>
<reference evidence="1" key="1">
    <citation type="submission" date="2024-09" db="EMBL/GenBank/DDBJ databases">
        <title>Draft Genome Sequences of Neofusicoccum parvum.</title>
        <authorList>
            <person name="Ashida A."/>
            <person name="Camagna M."/>
            <person name="Tanaka A."/>
            <person name="Takemoto D."/>
        </authorList>
    </citation>
    <scope>NUCLEOTIDE SEQUENCE</scope>
    <source>
        <strain evidence="1">PPO83</strain>
    </source>
</reference>
<organism evidence="1 2">
    <name type="scientific">Neofusicoccum parvum</name>
    <dbReference type="NCBI Taxonomy" id="310453"/>
    <lineage>
        <taxon>Eukaryota</taxon>
        <taxon>Fungi</taxon>
        <taxon>Dikarya</taxon>
        <taxon>Ascomycota</taxon>
        <taxon>Pezizomycotina</taxon>
        <taxon>Dothideomycetes</taxon>
        <taxon>Dothideomycetes incertae sedis</taxon>
        <taxon>Botryosphaeriales</taxon>
        <taxon>Botryosphaeriaceae</taxon>
        <taxon>Neofusicoccum</taxon>
    </lineage>
</organism>
<name>A0ACB5RVB9_9PEZI</name>
<sequence>MPLNALFTRRTLGLTVVGLGASYLLLKTVNPRPQGQQKPTGDYRVETHRSGNPSSGSPALSRRPSN</sequence>
<evidence type="ECO:0000313" key="1">
    <source>
        <dbReference type="EMBL" id="GME24449.1"/>
    </source>
</evidence>
<keyword evidence="2" id="KW-1185">Reference proteome</keyword>
<dbReference type="Proteomes" id="UP001165186">
    <property type="component" value="Unassembled WGS sequence"/>
</dbReference>
<evidence type="ECO:0000313" key="2">
    <source>
        <dbReference type="Proteomes" id="UP001165186"/>
    </source>
</evidence>